<dbReference type="Pfam" id="PF07730">
    <property type="entry name" value="HisKA_3"/>
    <property type="match status" value="1"/>
</dbReference>
<dbReference type="InterPro" id="IPR003594">
    <property type="entry name" value="HATPase_dom"/>
</dbReference>
<keyword evidence="5 10" id="KW-0418">Kinase</keyword>
<reference evidence="10 11" key="1">
    <citation type="submission" date="2020-08" db="EMBL/GenBank/DDBJ databases">
        <title>Cohnella phylogeny.</title>
        <authorList>
            <person name="Dunlap C."/>
        </authorList>
    </citation>
    <scope>NUCLEOTIDE SEQUENCE [LARGE SCALE GENOMIC DNA]</scope>
    <source>
        <strain evidence="10 11">DSM 25241</strain>
    </source>
</reference>
<gene>
    <name evidence="10" type="ORF">H7B67_10815</name>
</gene>
<feature type="domain" description="Histidine kinase" evidence="9">
    <location>
        <begin position="205"/>
        <end position="397"/>
    </location>
</feature>
<accession>A0A841T0M5</accession>
<dbReference type="PANTHER" id="PTHR24421">
    <property type="entry name" value="NITRATE/NITRITE SENSOR PROTEIN NARX-RELATED"/>
    <property type="match status" value="1"/>
</dbReference>
<dbReference type="PANTHER" id="PTHR24421:SF55">
    <property type="entry name" value="SENSOR HISTIDINE KINASE YDFH"/>
    <property type="match status" value="1"/>
</dbReference>
<evidence type="ECO:0000256" key="5">
    <source>
        <dbReference type="ARBA" id="ARBA00022777"/>
    </source>
</evidence>
<dbReference type="SMART" id="SM00387">
    <property type="entry name" value="HATPase_c"/>
    <property type="match status" value="1"/>
</dbReference>
<dbReference type="PROSITE" id="PS50109">
    <property type="entry name" value="HIS_KIN"/>
    <property type="match status" value="1"/>
</dbReference>
<dbReference type="EMBL" id="JACJVQ010000007">
    <property type="protein sequence ID" value="MBB6634601.1"/>
    <property type="molecule type" value="Genomic_DNA"/>
</dbReference>
<dbReference type="InterPro" id="IPR005467">
    <property type="entry name" value="His_kinase_dom"/>
</dbReference>
<evidence type="ECO:0000256" key="8">
    <source>
        <dbReference type="SAM" id="Phobius"/>
    </source>
</evidence>
<dbReference type="Gene3D" id="3.30.565.10">
    <property type="entry name" value="Histidine kinase-like ATPase, C-terminal domain"/>
    <property type="match status" value="1"/>
</dbReference>
<feature type="transmembrane region" description="Helical" evidence="8">
    <location>
        <begin position="44"/>
        <end position="62"/>
    </location>
</feature>
<dbReference type="GO" id="GO:0005524">
    <property type="term" value="F:ATP binding"/>
    <property type="evidence" value="ECO:0007669"/>
    <property type="project" value="UniProtKB-KW"/>
</dbReference>
<evidence type="ECO:0000256" key="1">
    <source>
        <dbReference type="ARBA" id="ARBA00000085"/>
    </source>
</evidence>
<keyword evidence="4" id="KW-0547">Nucleotide-binding</keyword>
<dbReference type="CDD" id="cd16917">
    <property type="entry name" value="HATPase_UhpB-NarQ-NarX-like"/>
    <property type="match status" value="1"/>
</dbReference>
<organism evidence="10 11">
    <name type="scientific">Cohnella thailandensis</name>
    <dbReference type="NCBI Taxonomy" id="557557"/>
    <lineage>
        <taxon>Bacteria</taxon>
        <taxon>Bacillati</taxon>
        <taxon>Bacillota</taxon>
        <taxon>Bacilli</taxon>
        <taxon>Bacillales</taxon>
        <taxon>Paenibacillaceae</taxon>
        <taxon>Cohnella</taxon>
    </lineage>
</organism>
<dbReference type="SUPFAM" id="SSF55874">
    <property type="entry name" value="ATPase domain of HSP90 chaperone/DNA topoisomerase II/histidine kinase"/>
    <property type="match status" value="1"/>
</dbReference>
<keyword evidence="8" id="KW-0812">Transmembrane</keyword>
<keyword evidence="8" id="KW-1133">Transmembrane helix</keyword>
<evidence type="ECO:0000256" key="2">
    <source>
        <dbReference type="ARBA" id="ARBA00012438"/>
    </source>
</evidence>
<comment type="caution">
    <text evidence="10">The sequence shown here is derived from an EMBL/GenBank/DDBJ whole genome shotgun (WGS) entry which is preliminary data.</text>
</comment>
<name>A0A841T0M5_9BACL</name>
<evidence type="ECO:0000256" key="3">
    <source>
        <dbReference type="ARBA" id="ARBA00022679"/>
    </source>
</evidence>
<evidence type="ECO:0000313" key="11">
    <source>
        <dbReference type="Proteomes" id="UP000535838"/>
    </source>
</evidence>
<dbReference type="GO" id="GO:0046983">
    <property type="term" value="F:protein dimerization activity"/>
    <property type="evidence" value="ECO:0007669"/>
    <property type="project" value="InterPro"/>
</dbReference>
<dbReference type="Proteomes" id="UP000535838">
    <property type="component" value="Unassembled WGS sequence"/>
</dbReference>
<dbReference type="Pfam" id="PF02518">
    <property type="entry name" value="HATPase_c"/>
    <property type="match status" value="1"/>
</dbReference>
<feature type="transmembrane region" description="Helical" evidence="8">
    <location>
        <begin position="98"/>
        <end position="115"/>
    </location>
</feature>
<evidence type="ECO:0000259" key="9">
    <source>
        <dbReference type="PROSITE" id="PS50109"/>
    </source>
</evidence>
<dbReference type="GO" id="GO:0000155">
    <property type="term" value="F:phosphorelay sensor kinase activity"/>
    <property type="evidence" value="ECO:0007669"/>
    <property type="project" value="InterPro"/>
</dbReference>
<dbReference type="AlphaFoldDB" id="A0A841T0M5"/>
<dbReference type="RefSeq" id="WP_185119836.1">
    <property type="nucleotide sequence ID" value="NZ_JACJVQ010000007.1"/>
</dbReference>
<proteinExistence type="predicted"/>
<keyword evidence="8" id="KW-0472">Membrane</keyword>
<protein>
    <recommendedName>
        <fullName evidence="2">histidine kinase</fullName>
        <ecNumber evidence="2">2.7.13.3</ecNumber>
    </recommendedName>
</protein>
<keyword evidence="7" id="KW-0902">Two-component regulatory system</keyword>
<keyword evidence="6" id="KW-0067">ATP-binding</keyword>
<evidence type="ECO:0000256" key="4">
    <source>
        <dbReference type="ARBA" id="ARBA00022741"/>
    </source>
</evidence>
<dbReference type="InterPro" id="IPR011712">
    <property type="entry name" value="Sig_transdc_His_kin_sub3_dim/P"/>
</dbReference>
<dbReference type="EC" id="2.7.13.3" evidence="2"/>
<sequence>MTTNRKRSPLSARSPILTMSRGPLLGWISLTFGGTIILQSLSYLHIVPLLFFIGLIMLHASLTWHADSLTQKHSWVYLDIQSILINGAALLMPDGSPILIAALNPIIISQSYVIYPNKRKFAIALIKNVLLFSITTSYLSDPLHWALYFVWFIPMCVVMLTITNLAVGQLQSQYRTQSFLTELEIAHQRVEELSIANERQRMARDLHDTLAQGLAGIVMQLEAIDAHLQANRPLRAQEIVHQAMGRARRALTEARDVIDNLRIHSDSNVDFAQRVAEEIERFRQEEQLDVQLELEMPASMSKLLSEHALHIIRESLTNIAKHAEASRVWVRVHQIRSMLIIEIRDNGIGFNTATIGKSLGHYGLVGMQERVRIIGGSFEIESGSEGTLIRIQVPLTEGE</sequence>
<dbReference type="InterPro" id="IPR050482">
    <property type="entry name" value="Sensor_HK_TwoCompSys"/>
</dbReference>
<evidence type="ECO:0000313" key="10">
    <source>
        <dbReference type="EMBL" id="MBB6634601.1"/>
    </source>
</evidence>
<keyword evidence="3" id="KW-0808">Transferase</keyword>
<dbReference type="InterPro" id="IPR036890">
    <property type="entry name" value="HATPase_C_sf"/>
</dbReference>
<dbReference type="GO" id="GO:0016020">
    <property type="term" value="C:membrane"/>
    <property type="evidence" value="ECO:0007669"/>
    <property type="project" value="InterPro"/>
</dbReference>
<dbReference type="Gene3D" id="1.20.5.1930">
    <property type="match status" value="1"/>
</dbReference>
<comment type="catalytic activity">
    <reaction evidence="1">
        <text>ATP + protein L-histidine = ADP + protein N-phospho-L-histidine.</text>
        <dbReference type="EC" id="2.7.13.3"/>
    </reaction>
</comment>
<feature type="transmembrane region" description="Helical" evidence="8">
    <location>
        <begin position="122"/>
        <end position="139"/>
    </location>
</feature>
<feature type="transmembrane region" description="Helical" evidence="8">
    <location>
        <begin position="145"/>
        <end position="167"/>
    </location>
</feature>
<evidence type="ECO:0000256" key="7">
    <source>
        <dbReference type="ARBA" id="ARBA00023012"/>
    </source>
</evidence>
<evidence type="ECO:0000256" key="6">
    <source>
        <dbReference type="ARBA" id="ARBA00022840"/>
    </source>
</evidence>
<keyword evidence="11" id="KW-1185">Reference proteome</keyword>